<evidence type="ECO:0008006" key="3">
    <source>
        <dbReference type="Google" id="ProtNLM"/>
    </source>
</evidence>
<accession>A0ABR2KN47</accession>
<keyword evidence="2" id="KW-1185">Reference proteome</keyword>
<sequence>MANPIAIIKLNDDSTYAIFFDGIKAYIDKFVHDSNFAFVMNFGFPQLGKSTFSQYFSNTEHEIGKGFASTTKGAILSYCGTVQDIINRFEIDDDNSLDKNTHIFNIDTEGIAGDNINSFIELLFPLVRSSSLIIMYGMSFTDYSILSSIENFHYLLSSNIIISIKKSTSIIEKDQNSIDYYLEMAKSSNLGQKLELLHIESQIIPCVDFRKKVKYEFSHKMNKYFITQVLNQLQKKNWNSSENFIEQLKESYSENNKELVNSLFSKEKSFEVILDSIKNDCLQFINSKLNSNEVNYDELKQEVTRTFNSKCRHFEIDENIKNEYLNNIIEHINLRQIREQMMQGTKVTFDEDVNTNVEQYIELLSIQIAEISNIYILLLLNDIKNKDKLSLNSISCEFKRECNKIILDYTAYLPTQLINYIYDDVNKIAQTLQQNSSSALAILQKLKFQKIVRIFRAVMSICISIVAIVLKAYGRDEIASILLSLPNIFESTFKESTDPSEDNFVINVGGRQYEANYDDIKDFLIKAGITIADNIEDIYQELQNELEVDLSRVLPVCFEQRDYMEFYEKMAHDQSE</sequence>
<proteinExistence type="predicted"/>
<name>A0ABR2KN47_9EUKA</name>
<dbReference type="EMBL" id="JAPFFF010000004">
    <property type="protein sequence ID" value="KAK8892233.1"/>
    <property type="molecule type" value="Genomic_DNA"/>
</dbReference>
<gene>
    <name evidence="1" type="ORF">M9Y10_029456</name>
</gene>
<comment type="caution">
    <text evidence="1">The sequence shown here is derived from an EMBL/GenBank/DDBJ whole genome shotgun (WGS) entry which is preliminary data.</text>
</comment>
<evidence type="ECO:0000313" key="1">
    <source>
        <dbReference type="EMBL" id="KAK8892233.1"/>
    </source>
</evidence>
<protein>
    <recommendedName>
        <fullName evidence="3">Guanylate-binding protein N-terminal domain-containing protein</fullName>
    </recommendedName>
</protein>
<evidence type="ECO:0000313" key="2">
    <source>
        <dbReference type="Proteomes" id="UP001470230"/>
    </source>
</evidence>
<dbReference type="Proteomes" id="UP001470230">
    <property type="component" value="Unassembled WGS sequence"/>
</dbReference>
<reference evidence="1 2" key="1">
    <citation type="submission" date="2024-04" db="EMBL/GenBank/DDBJ databases">
        <title>Tritrichomonas musculus Genome.</title>
        <authorList>
            <person name="Alves-Ferreira E."/>
            <person name="Grigg M."/>
            <person name="Lorenzi H."/>
            <person name="Galac M."/>
        </authorList>
    </citation>
    <scope>NUCLEOTIDE SEQUENCE [LARGE SCALE GENOMIC DNA]</scope>
    <source>
        <strain evidence="1 2">EAF2021</strain>
    </source>
</reference>
<organism evidence="1 2">
    <name type="scientific">Tritrichomonas musculus</name>
    <dbReference type="NCBI Taxonomy" id="1915356"/>
    <lineage>
        <taxon>Eukaryota</taxon>
        <taxon>Metamonada</taxon>
        <taxon>Parabasalia</taxon>
        <taxon>Tritrichomonadida</taxon>
        <taxon>Tritrichomonadidae</taxon>
        <taxon>Tritrichomonas</taxon>
    </lineage>
</organism>